<accession>I8J3F1</accession>
<dbReference type="InterPro" id="IPR009293">
    <property type="entry name" value="UPF0478"/>
</dbReference>
<dbReference type="PANTHER" id="PTHR40070:SF1">
    <property type="entry name" value="UPF0478 PROTEIN YTXG"/>
    <property type="match status" value="1"/>
</dbReference>
<protein>
    <recommendedName>
        <fullName evidence="3">DUF948 domain-containing protein</fullName>
    </recommendedName>
</protein>
<organism evidence="1 2">
    <name type="scientific">Fictibacillus macauensis ZFHKF-1</name>
    <dbReference type="NCBI Taxonomy" id="1196324"/>
    <lineage>
        <taxon>Bacteria</taxon>
        <taxon>Bacillati</taxon>
        <taxon>Bacillota</taxon>
        <taxon>Bacilli</taxon>
        <taxon>Bacillales</taxon>
        <taxon>Fictibacillaceae</taxon>
        <taxon>Fictibacillus</taxon>
    </lineage>
</organism>
<keyword evidence="2" id="KW-1185">Reference proteome</keyword>
<dbReference type="AlphaFoldDB" id="I8J3F1"/>
<name>I8J3F1_9BACL</name>
<evidence type="ECO:0000313" key="1">
    <source>
        <dbReference type="EMBL" id="EIT86301.1"/>
    </source>
</evidence>
<reference evidence="1 2" key="1">
    <citation type="journal article" date="2012" name="J. Bacteriol.">
        <title>Genome of Bacillus macauensis ZFHKF-1, a Long-Chain-Forming Bacterium.</title>
        <authorList>
            <person name="Cai L."/>
            <person name="Zhang T."/>
        </authorList>
    </citation>
    <scope>NUCLEOTIDE SEQUENCE [LARGE SCALE GENOMIC DNA]</scope>
    <source>
        <strain evidence="1 2">ZFHKF-1</strain>
    </source>
</reference>
<dbReference type="RefSeq" id="WP_007201106.1">
    <property type="nucleotide sequence ID" value="NZ_AKKV01000021.1"/>
</dbReference>
<sequence>MILIYCSLVLIVLSLIYLGITAIKIAKESQKTMAHVNQTTQLMQARVGDITAQTDLLSEKAQYLKFDMNHKKESVKSIGTSLKELKTSSITLFKQLKPSSKKTS</sequence>
<dbReference type="Pfam" id="PF06103">
    <property type="entry name" value="DUF948"/>
    <property type="match status" value="1"/>
</dbReference>
<dbReference type="Proteomes" id="UP000004080">
    <property type="component" value="Unassembled WGS sequence"/>
</dbReference>
<proteinExistence type="predicted"/>
<evidence type="ECO:0000313" key="2">
    <source>
        <dbReference type="Proteomes" id="UP000004080"/>
    </source>
</evidence>
<evidence type="ECO:0008006" key="3">
    <source>
        <dbReference type="Google" id="ProtNLM"/>
    </source>
</evidence>
<dbReference type="PATRIC" id="fig|1196324.3.peg.1021"/>
<comment type="caution">
    <text evidence="1">The sequence shown here is derived from an EMBL/GenBank/DDBJ whole genome shotgun (WGS) entry which is preliminary data.</text>
</comment>
<dbReference type="PANTHER" id="PTHR40070">
    <property type="entry name" value="UPF0478 PROTEIN YTXG"/>
    <property type="match status" value="1"/>
</dbReference>
<dbReference type="STRING" id="1196324.A374_05036"/>
<dbReference type="EMBL" id="AKKV01000021">
    <property type="protein sequence ID" value="EIT86301.1"/>
    <property type="molecule type" value="Genomic_DNA"/>
</dbReference>
<gene>
    <name evidence="1" type="ORF">A374_05036</name>
</gene>